<dbReference type="PANTHER" id="PTHR34595:SF7">
    <property type="entry name" value="SLL1039 PROTEIN"/>
    <property type="match status" value="1"/>
</dbReference>
<accession>A0A975MNK1</accession>
<dbReference type="InterPro" id="IPR007296">
    <property type="entry name" value="DUF403"/>
</dbReference>
<protein>
    <submittedName>
        <fullName evidence="2">Alpha-E domain-containing protein</fullName>
    </submittedName>
</protein>
<organism evidence="2 3">
    <name type="scientific">Methylomonas paludis</name>
    <dbReference type="NCBI Taxonomy" id="1173101"/>
    <lineage>
        <taxon>Bacteria</taxon>
        <taxon>Pseudomonadati</taxon>
        <taxon>Pseudomonadota</taxon>
        <taxon>Gammaproteobacteria</taxon>
        <taxon>Methylococcales</taxon>
        <taxon>Methylococcaceae</taxon>
        <taxon>Methylomonas</taxon>
    </lineage>
</organism>
<evidence type="ECO:0000259" key="1">
    <source>
        <dbReference type="Pfam" id="PF04168"/>
    </source>
</evidence>
<name>A0A975MNK1_9GAMM</name>
<keyword evidence="3" id="KW-1185">Reference proteome</keyword>
<dbReference type="Proteomes" id="UP000676649">
    <property type="component" value="Chromosome"/>
</dbReference>
<proteinExistence type="predicted"/>
<evidence type="ECO:0000313" key="3">
    <source>
        <dbReference type="Proteomes" id="UP000676649"/>
    </source>
</evidence>
<dbReference type="InterPro" id="IPR051680">
    <property type="entry name" value="ATP-dep_Glu-Cys_Ligase-2"/>
</dbReference>
<dbReference type="PANTHER" id="PTHR34595">
    <property type="entry name" value="BLR5612 PROTEIN"/>
    <property type="match status" value="1"/>
</dbReference>
<dbReference type="EMBL" id="CP073754">
    <property type="protein sequence ID" value="QWF71067.1"/>
    <property type="molecule type" value="Genomic_DNA"/>
</dbReference>
<reference evidence="2" key="1">
    <citation type="submission" date="2021-04" db="EMBL/GenBank/DDBJ databases">
        <title>Draft genome sequence data of methanotrophic Methylovulum sp. strain S1L and Methylomonas sp. strain S2AM isolated from boreal lake water columns.</title>
        <authorList>
            <person name="Rissanen A.J."/>
            <person name="Mangayil R."/>
            <person name="Svenning M.M."/>
            <person name="Khanongnuch R."/>
        </authorList>
    </citation>
    <scope>NUCLEOTIDE SEQUENCE</scope>
    <source>
        <strain evidence="2">S2AM</strain>
    </source>
</reference>
<dbReference type="RefSeq" id="WP_215582634.1">
    <property type="nucleotide sequence ID" value="NZ_CP073754.1"/>
</dbReference>
<gene>
    <name evidence="2" type="ORF">KEF85_00770</name>
</gene>
<evidence type="ECO:0000313" key="2">
    <source>
        <dbReference type="EMBL" id="QWF71067.1"/>
    </source>
</evidence>
<dbReference type="AlphaFoldDB" id="A0A975MNK1"/>
<sequence length="314" mass="36559">MLSRSAERLYWLARYLERTENTARLISSTMNLIYDLPFGVEMGWQNLLQICAVEAAFHQSHKNSSEQNIIKFLVADLDNPSSLLSSLCFARENIRTSRELMPDEAWEQVNEMYLYAHKNLELLNSRRGRVVFLQEILRGCQRFTGFVSGAMSRSDSYRFICIGRHIERADMTTRILDFNSVLLAENRSHKMREYESILWVNLLKSLSALLMYRQHVRQRIRGEDVLSFLLKSPDFPGAVHYCLLEIDACIKKLPNAEVLHEPLAKLEQQILDIHLENAAPLDLHEILDSLQSEFNQLHQLIVETWFYNRNAVEG</sequence>
<dbReference type="Pfam" id="PF04168">
    <property type="entry name" value="Alpha-E"/>
    <property type="match status" value="1"/>
</dbReference>
<dbReference type="KEGG" id="mpad:KEF85_00770"/>
<feature type="domain" description="DUF403" evidence="1">
    <location>
        <begin position="1"/>
        <end position="306"/>
    </location>
</feature>